<dbReference type="AlphaFoldDB" id="A0A0P6WYS0"/>
<keyword evidence="6" id="KW-0413">Isomerase</keyword>
<dbReference type="PANTHER" id="PTHR10357">
    <property type="entry name" value="ALPHA-AMYLASE FAMILY MEMBER"/>
    <property type="match status" value="1"/>
</dbReference>
<reference evidence="9 10" key="1">
    <citation type="submission" date="2015-07" db="EMBL/GenBank/DDBJ databases">
        <title>Genome sequence of Leptolinea tardivitalis DSM 16556.</title>
        <authorList>
            <person name="Hemp J."/>
            <person name="Ward L.M."/>
            <person name="Pace L.A."/>
            <person name="Fischer W.W."/>
        </authorList>
    </citation>
    <scope>NUCLEOTIDE SEQUENCE [LARGE SCALE GENOMIC DNA]</scope>
    <source>
        <strain evidence="9 10">YMTK-2</strain>
    </source>
</reference>
<dbReference type="CDD" id="cd11334">
    <property type="entry name" value="AmyAc_TreS"/>
    <property type="match status" value="1"/>
</dbReference>
<evidence type="ECO:0000256" key="1">
    <source>
        <dbReference type="ARBA" id="ARBA00001595"/>
    </source>
</evidence>
<gene>
    <name evidence="9" type="ORF">ADM99_10210</name>
</gene>
<evidence type="ECO:0000256" key="2">
    <source>
        <dbReference type="ARBA" id="ARBA00005496"/>
    </source>
</evidence>
<sequence length="533" mass="61451">MTDNWYQNAIFYEVYVRAYRDSNNDGNGDIPGLIEKLDYLKDLGVDCLWLLPMYPSPLKDDGYDIADYMHIHPDFGTIEDLKKLLDEAHKRGIHVVADLVLNHTSDQHHWFQAALKDPSSPYKDYYVWSKTGKEFADARIIFVDTEPSNWTYSPEVGEYYWHRFFASQPDLNYRNPALQEEMLNVMRFWAKLGLDGFRADAVPYLFEREGTNCENLPETHDYLKKIRKVLDAEFPGRILLAEANQWPADVREYFGDGDEFTMAFHFPLMPRIYMAMKKGDPAPIQWAIENTPSIPEGCQWCTFLRNHDELTLEMVTPEERDWMWQQYAPDPKMKLNLGIRRRFAPLMDNDPAKMRQAEAILFSLPGTPIIYYGDEIGMGDNIDLFDRNGVRTPMQWSAEAPNAGFSDSNRLYAPVINSPTYNPQKVNVADQQKDPSSFLNFMKHLIRLRKERSFLAGSQIKFIDAGNPSVLCYLREDGSRRMMALHNLGEDTVSVALAGVLDVSPRKELLTNTVIPQGSESIQLKAHQSAWLE</sequence>
<dbReference type="GO" id="GO:0005975">
    <property type="term" value="P:carbohydrate metabolic process"/>
    <property type="evidence" value="ECO:0007669"/>
    <property type="project" value="InterPro"/>
</dbReference>
<dbReference type="GO" id="GO:0047471">
    <property type="term" value="F:maltose alpha-D-glucosyltransferase activity"/>
    <property type="evidence" value="ECO:0007669"/>
    <property type="project" value="UniProtKB-EC"/>
</dbReference>
<dbReference type="Gene3D" id="3.20.20.80">
    <property type="entry name" value="Glycosidases"/>
    <property type="match status" value="1"/>
</dbReference>
<dbReference type="InterPro" id="IPR006047">
    <property type="entry name" value="GH13_cat_dom"/>
</dbReference>
<dbReference type="SUPFAM" id="SSF51011">
    <property type="entry name" value="Glycosyl hydrolase domain"/>
    <property type="match status" value="1"/>
</dbReference>
<comment type="similarity">
    <text evidence="2">Belongs to the glycosyl hydrolase 13 family. TreS subfamily.</text>
</comment>
<evidence type="ECO:0000256" key="5">
    <source>
        <dbReference type="ARBA" id="ARBA00022837"/>
    </source>
</evidence>
<feature type="domain" description="Glycosyl hydrolase family 13 catalytic" evidence="8">
    <location>
        <begin position="13"/>
        <end position="419"/>
    </location>
</feature>
<dbReference type="InterPro" id="IPR032091">
    <property type="entry name" value="Malt_amylase-like_C"/>
</dbReference>
<dbReference type="Pfam" id="PF16657">
    <property type="entry name" value="Malt_amylase_C"/>
    <property type="match status" value="1"/>
</dbReference>
<dbReference type="InterPro" id="IPR012810">
    <property type="entry name" value="TreS/a-amylase_N"/>
</dbReference>
<name>A0A0P6WYS0_9CHLR</name>
<dbReference type="SMART" id="SM00642">
    <property type="entry name" value="Aamy"/>
    <property type="match status" value="1"/>
</dbReference>
<dbReference type="STRING" id="229920.ADM99_10210"/>
<evidence type="ECO:0000256" key="3">
    <source>
        <dbReference type="ARBA" id="ARBA00012619"/>
    </source>
</evidence>
<dbReference type="PATRIC" id="fig|229920.5.peg.1952"/>
<proteinExistence type="inferred from homology"/>
<evidence type="ECO:0000256" key="4">
    <source>
        <dbReference type="ARBA" id="ARBA00022723"/>
    </source>
</evidence>
<dbReference type="InterPro" id="IPR017853">
    <property type="entry name" value="GH"/>
</dbReference>
<keyword evidence="5" id="KW-0106">Calcium</keyword>
<evidence type="ECO:0000256" key="6">
    <source>
        <dbReference type="ARBA" id="ARBA00023235"/>
    </source>
</evidence>
<evidence type="ECO:0000259" key="8">
    <source>
        <dbReference type="SMART" id="SM00642"/>
    </source>
</evidence>
<dbReference type="GO" id="GO:0046872">
    <property type="term" value="F:metal ion binding"/>
    <property type="evidence" value="ECO:0007669"/>
    <property type="project" value="UniProtKB-KW"/>
</dbReference>
<dbReference type="RefSeq" id="WP_062420436.1">
    <property type="nucleotide sequence ID" value="NZ_BBYA01000002.1"/>
</dbReference>
<organism evidence="9 10">
    <name type="scientific">Leptolinea tardivitalis</name>
    <dbReference type="NCBI Taxonomy" id="229920"/>
    <lineage>
        <taxon>Bacteria</taxon>
        <taxon>Bacillati</taxon>
        <taxon>Chloroflexota</taxon>
        <taxon>Anaerolineae</taxon>
        <taxon>Anaerolineales</taxon>
        <taxon>Anaerolineaceae</taxon>
        <taxon>Leptolinea</taxon>
    </lineage>
</organism>
<dbReference type="Pfam" id="PF00128">
    <property type="entry name" value="Alpha-amylase"/>
    <property type="match status" value="2"/>
</dbReference>
<dbReference type="OrthoDB" id="9805159at2"/>
<dbReference type="InterPro" id="IPR045857">
    <property type="entry name" value="O16G_dom_2"/>
</dbReference>
<dbReference type="EC" id="5.4.99.16" evidence="3"/>
<evidence type="ECO:0000256" key="7">
    <source>
        <dbReference type="ARBA" id="ARBA00031378"/>
    </source>
</evidence>
<accession>A0A0P6WYS0</accession>
<dbReference type="InterPro" id="IPR013780">
    <property type="entry name" value="Glyco_hydro_b"/>
</dbReference>
<evidence type="ECO:0000313" key="10">
    <source>
        <dbReference type="Proteomes" id="UP000050430"/>
    </source>
</evidence>
<keyword evidence="10" id="KW-1185">Reference proteome</keyword>
<dbReference type="FunFam" id="3.20.20.80:FF:000055">
    <property type="entry name" value="Trehalose synthase"/>
    <property type="match status" value="1"/>
</dbReference>
<dbReference type="Proteomes" id="UP000050430">
    <property type="component" value="Unassembled WGS sequence"/>
</dbReference>
<evidence type="ECO:0000313" key="9">
    <source>
        <dbReference type="EMBL" id="KPL71797.1"/>
    </source>
</evidence>
<dbReference type="SUPFAM" id="SSF51445">
    <property type="entry name" value="(Trans)glycosidases"/>
    <property type="match status" value="1"/>
</dbReference>
<keyword evidence="4" id="KW-0479">Metal-binding</keyword>
<dbReference type="NCBIfam" id="TIGR02456">
    <property type="entry name" value="treS_nterm"/>
    <property type="match status" value="1"/>
</dbReference>
<dbReference type="PANTHER" id="PTHR10357:SF219">
    <property type="entry name" value="MALTOSE ALPHA-D-GLUCOSYLTRANSFERASE"/>
    <property type="match status" value="1"/>
</dbReference>
<comment type="catalytic activity">
    <reaction evidence="1">
        <text>D-maltose = alpha,alpha-trehalose</text>
        <dbReference type="Rhea" id="RHEA:15145"/>
        <dbReference type="ChEBI" id="CHEBI:16551"/>
        <dbReference type="ChEBI" id="CHEBI:17306"/>
        <dbReference type="EC" id="5.4.99.16"/>
    </reaction>
</comment>
<dbReference type="Gene3D" id="2.60.40.1180">
    <property type="entry name" value="Golgi alpha-mannosidase II"/>
    <property type="match status" value="1"/>
</dbReference>
<protein>
    <recommendedName>
        <fullName evidence="3">maltose alpha-D-glucosyltransferase</fullName>
        <ecNumber evidence="3">5.4.99.16</ecNumber>
    </recommendedName>
    <alternativeName>
        <fullName evidence="7">Maltose alpha-D-glucosyltransferase</fullName>
    </alternativeName>
</protein>
<comment type="caution">
    <text evidence="9">The sequence shown here is derived from an EMBL/GenBank/DDBJ whole genome shotgun (WGS) entry which is preliminary data.</text>
</comment>
<dbReference type="Gene3D" id="3.90.400.10">
    <property type="entry name" value="Oligo-1,6-glucosidase, Domain 2"/>
    <property type="match status" value="1"/>
</dbReference>
<dbReference type="EMBL" id="LGCK01000010">
    <property type="protein sequence ID" value="KPL71797.1"/>
    <property type="molecule type" value="Genomic_DNA"/>
</dbReference>